<dbReference type="InterPro" id="IPR011711">
    <property type="entry name" value="GntR_C"/>
</dbReference>
<evidence type="ECO:0000313" key="5">
    <source>
        <dbReference type="EMBL" id="MDU0354463.1"/>
    </source>
</evidence>
<keyword evidence="1" id="KW-0805">Transcription regulation</keyword>
<dbReference type="Gene3D" id="1.20.120.530">
    <property type="entry name" value="GntR ligand-binding domain-like"/>
    <property type="match status" value="1"/>
</dbReference>
<dbReference type="InterPro" id="IPR000524">
    <property type="entry name" value="Tscrpt_reg_HTH_GntR"/>
</dbReference>
<accession>A0ABU3SWS2</accession>
<sequence>MANLTSDTLYHQLRQDILEQNIAHGSVLKQEELSTRYGVSRIPIRDVLQRLKSEGWLIPSGKCGVMVNPLTAAEAEDLYLMRMRLEPLLLGYAIPHISNKRLGEAIDILEQLTSKDLNAQQHGELNWQFHTCLCQAANRPTLQNTIHNLHQLCSRYIGFHAMQLDYVDTAHNEHIALIAAIKEKQIEAAQAILTEHIQKAGQILVSYLSNQAVKS</sequence>
<dbReference type="PANTHER" id="PTHR43537">
    <property type="entry name" value="TRANSCRIPTIONAL REGULATOR, GNTR FAMILY"/>
    <property type="match status" value="1"/>
</dbReference>
<dbReference type="PRINTS" id="PR00035">
    <property type="entry name" value="HTHGNTR"/>
</dbReference>
<evidence type="ECO:0000313" key="6">
    <source>
        <dbReference type="Proteomes" id="UP001247805"/>
    </source>
</evidence>
<dbReference type="InterPro" id="IPR036390">
    <property type="entry name" value="WH_DNA-bd_sf"/>
</dbReference>
<evidence type="ECO:0000256" key="1">
    <source>
        <dbReference type="ARBA" id="ARBA00023015"/>
    </source>
</evidence>
<protein>
    <submittedName>
        <fullName evidence="5">GntR family transcriptional regulator</fullName>
    </submittedName>
</protein>
<dbReference type="SMART" id="SM00895">
    <property type="entry name" value="FCD"/>
    <property type="match status" value="1"/>
</dbReference>
<dbReference type="PROSITE" id="PS50949">
    <property type="entry name" value="HTH_GNTR"/>
    <property type="match status" value="1"/>
</dbReference>
<gene>
    <name evidence="5" type="ORF">RS130_11420</name>
</gene>
<dbReference type="RefSeq" id="WP_316026060.1">
    <property type="nucleotide sequence ID" value="NZ_JAWDIO010000002.1"/>
</dbReference>
<name>A0ABU3SWS2_9ALTE</name>
<evidence type="ECO:0000259" key="4">
    <source>
        <dbReference type="PROSITE" id="PS50949"/>
    </source>
</evidence>
<dbReference type="SMART" id="SM00345">
    <property type="entry name" value="HTH_GNTR"/>
    <property type="match status" value="1"/>
</dbReference>
<keyword evidence="6" id="KW-1185">Reference proteome</keyword>
<proteinExistence type="predicted"/>
<evidence type="ECO:0000256" key="2">
    <source>
        <dbReference type="ARBA" id="ARBA00023125"/>
    </source>
</evidence>
<dbReference type="InterPro" id="IPR036388">
    <property type="entry name" value="WH-like_DNA-bd_sf"/>
</dbReference>
<reference evidence="5 6" key="1">
    <citation type="submission" date="2023-10" db="EMBL/GenBank/DDBJ databases">
        <title>Glaciecola aquimarina strain GGW-M5 nov., isolated from a coastal seawater.</title>
        <authorList>
            <person name="Bayburt H."/>
            <person name="Kim J.M."/>
            <person name="Choi B.J."/>
            <person name="Jeon C.O."/>
        </authorList>
    </citation>
    <scope>NUCLEOTIDE SEQUENCE [LARGE SCALE GENOMIC DNA]</scope>
    <source>
        <strain evidence="5 6">KCTC 32108</strain>
    </source>
</reference>
<dbReference type="Proteomes" id="UP001247805">
    <property type="component" value="Unassembled WGS sequence"/>
</dbReference>
<dbReference type="InterPro" id="IPR008920">
    <property type="entry name" value="TF_FadR/GntR_C"/>
</dbReference>
<dbReference type="EMBL" id="JAWDIO010000002">
    <property type="protein sequence ID" value="MDU0354463.1"/>
    <property type="molecule type" value="Genomic_DNA"/>
</dbReference>
<dbReference type="PANTHER" id="PTHR43537:SF41">
    <property type="entry name" value="TRANSCRIPTIONAL REGULATORY PROTEIN"/>
    <property type="match status" value="1"/>
</dbReference>
<evidence type="ECO:0000256" key="3">
    <source>
        <dbReference type="ARBA" id="ARBA00023163"/>
    </source>
</evidence>
<dbReference type="Pfam" id="PF07729">
    <property type="entry name" value="FCD"/>
    <property type="match status" value="1"/>
</dbReference>
<feature type="domain" description="HTH gntR-type" evidence="4">
    <location>
        <begin position="3"/>
        <end position="70"/>
    </location>
</feature>
<dbReference type="SUPFAM" id="SSF48008">
    <property type="entry name" value="GntR ligand-binding domain-like"/>
    <property type="match status" value="1"/>
</dbReference>
<organism evidence="5 6">
    <name type="scientific">Paraglaciecola aquimarina</name>
    <dbReference type="NCBI Taxonomy" id="1235557"/>
    <lineage>
        <taxon>Bacteria</taxon>
        <taxon>Pseudomonadati</taxon>
        <taxon>Pseudomonadota</taxon>
        <taxon>Gammaproteobacteria</taxon>
        <taxon>Alteromonadales</taxon>
        <taxon>Alteromonadaceae</taxon>
        <taxon>Paraglaciecola</taxon>
    </lineage>
</organism>
<dbReference type="SUPFAM" id="SSF46785">
    <property type="entry name" value="Winged helix' DNA-binding domain"/>
    <property type="match status" value="1"/>
</dbReference>
<dbReference type="Gene3D" id="1.10.10.10">
    <property type="entry name" value="Winged helix-like DNA-binding domain superfamily/Winged helix DNA-binding domain"/>
    <property type="match status" value="1"/>
</dbReference>
<keyword evidence="2" id="KW-0238">DNA-binding</keyword>
<dbReference type="Pfam" id="PF00392">
    <property type="entry name" value="GntR"/>
    <property type="match status" value="1"/>
</dbReference>
<comment type="caution">
    <text evidence="5">The sequence shown here is derived from an EMBL/GenBank/DDBJ whole genome shotgun (WGS) entry which is preliminary data.</text>
</comment>
<keyword evidence="3" id="KW-0804">Transcription</keyword>